<dbReference type="AlphaFoldDB" id="A0AAX2F4K8"/>
<feature type="transmembrane region" description="Helical" evidence="1">
    <location>
        <begin position="44"/>
        <end position="63"/>
    </location>
</feature>
<dbReference type="RefSeq" id="WP_025838934.1">
    <property type="nucleotide sequence ID" value="NZ_BAKP01000028.1"/>
</dbReference>
<evidence type="ECO:0000256" key="1">
    <source>
        <dbReference type="SAM" id="Phobius"/>
    </source>
</evidence>
<dbReference type="EMBL" id="FQWA01000016">
    <property type="protein sequence ID" value="SHF90096.1"/>
    <property type="molecule type" value="Genomic_DNA"/>
</dbReference>
<evidence type="ECO:0000259" key="2">
    <source>
        <dbReference type="Pfam" id="PF01757"/>
    </source>
</evidence>
<gene>
    <name evidence="3" type="ORF">SAMN05444364_11636</name>
</gene>
<dbReference type="GO" id="GO:0016747">
    <property type="term" value="F:acyltransferase activity, transferring groups other than amino-acyl groups"/>
    <property type="evidence" value="ECO:0007669"/>
    <property type="project" value="InterPro"/>
</dbReference>
<dbReference type="Pfam" id="PF01757">
    <property type="entry name" value="Acyl_transf_3"/>
    <property type="match status" value="1"/>
</dbReference>
<evidence type="ECO:0000313" key="4">
    <source>
        <dbReference type="Proteomes" id="UP000184105"/>
    </source>
</evidence>
<feature type="transmembrane region" description="Helical" evidence="1">
    <location>
        <begin position="20"/>
        <end position="38"/>
    </location>
</feature>
<feature type="transmembrane region" description="Helical" evidence="1">
    <location>
        <begin position="304"/>
        <end position="325"/>
    </location>
</feature>
<feature type="transmembrane region" description="Helical" evidence="1">
    <location>
        <begin position="121"/>
        <end position="138"/>
    </location>
</feature>
<feature type="transmembrane region" description="Helical" evidence="1">
    <location>
        <begin position="168"/>
        <end position="192"/>
    </location>
</feature>
<feature type="transmembrane region" description="Helical" evidence="1">
    <location>
        <begin position="75"/>
        <end position="97"/>
    </location>
</feature>
<feature type="transmembrane region" description="Helical" evidence="1">
    <location>
        <begin position="276"/>
        <end position="292"/>
    </location>
</feature>
<feature type="domain" description="Acyltransferase 3" evidence="2">
    <location>
        <begin position="13"/>
        <end position="323"/>
    </location>
</feature>
<keyword evidence="1" id="KW-0812">Transmembrane</keyword>
<keyword evidence="1" id="KW-0472">Membrane</keyword>
<reference evidence="3 4" key="1">
    <citation type="submission" date="2016-11" db="EMBL/GenBank/DDBJ databases">
        <authorList>
            <person name="Varghese N."/>
            <person name="Submissions S."/>
        </authorList>
    </citation>
    <scope>NUCLEOTIDE SEQUENCE [LARGE SCALE GENOMIC DNA]</scope>
    <source>
        <strain evidence="3 4">DSM 22613</strain>
    </source>
</reference>
<name>A0AAX2F4K8_9BACT</name>
<sequence length="341" mass="39011">MIIQMHKPKPRIDELDFLKFVFITLMIAFHLVYIGDAYPVAKRLVYTFHMPGFLLVSGYLFNVNKSWESFWKTMLWIFVPYTIMESGYTMMASLLPIREHIDRLTVGVLVDHIFLHPMGPYWYLHTLMICGICYYIAFKKPEGRFSSVLKQEKPLLPIKMLSLENQVLLGRFTLLALFLLLLSYGCGLLSIANAAYFLVGAIVRQAVGNFRLAFPARWWTLGLLLVWCIDPSHYDRASFAGACLVFLVIGSLLWIYQLGIPQSLRKLFLFIGRNTLPLLLFSPIFTILAKYYQALLLRAEPTGIFFMVVSVILAIAGSYGITWLMDISGISKLFFGKKGLI</sequence>
<dbReference type="InterPro" id="IPR002656">
    <property type="entry name" value="Acyl_transf_3_dom"/>
</dbReference>
<protein>
    <submittedName>
        <fullName evidence="3">Fucose 4-O-acetylase</fullName>
    </submittedName>
</protein>
<dbReference type="Proteomes" id="UP000184105">
    <property type="component" value="Unassembled WGS sequence"/>
</dbReference>
<evidence type="ECO:0000313" key="3">
    <source>
        <dbReference type="EMBL" id="SHF90096.1"/>
    </source>
</evidence>
<accession>A0AAX2F4K8</accession>
<dbReference type="InterPro" id="IPR052734">
    <property type="entry name" value="Nod_factor_acetyltransferase"/>
</dbReference>
<dbReference type="PANTHER" id="PTHR37312:SF1">
    <property type="entry name" value="MEMBRANE-BOUND ACYLTRANSFERASE YKRP-RELATED"/>
    <property type="match status" value="1"/>
</dbReference>
<keyword evidence="4" id="KW-1185">Reference proteome</keyword>
<dbReference type="PANTHER" id="PTHR37312">
    <property type="entry name" value="MEMBRANE-BOUND ACYLTRANSFERASE YKRP-RELATED"/>
    <property type="match status" value="1"/>
</dbReference>
<proteinExistence type="predicted"/>
<comment type="caution">
    <text evidence="3">The sequence shown here is derived from an EMBL/GenBank/DDBJ whole genome shotgun (WGS) entry which is preliminary data.</text>
</comment>
<feature type="transmembrane region" description="Helical" evidence="1">
    <location>
        <begin position="237"/>
        <end position="256"/>
    </location>
</feature>
<keyword evidence="1" id="KW-1133">Transmembrane helix</keyword>
<feature type="transmembrane region" description="Helical" evidence="1">
    <location>
        <begin position="212"/>
        <end position="230"/>
    </location>
</feature>
<organism evidence="3 4">
    <name type="scientific">Prevotella scopos JCM 17725</name>
    <dbReference type="NCBI Taxonomy" id="1236518"/>
    <lineage>
        <taxon>Bacteria</taxon>
        <taxon>Pseudomonadati</taxon>
        <taxon>Bacteroidota</taxon>
        <taxon>Bacteroidia</taxon>
        <taxon>Bacteroidales</taxon>
        <taxon>Prevotellaceae</taxon>
        <taxon>Prevotella</taxon>
    </lineage>
</organism>